<sequence>MWWCAAVLSLLMAASFAGANSDFTSGEEGIKIMTQRTLLAVHLNDYGEPSANQGHDPRGKSRKPPKKRNI</sequence>
<comment type="caution">
    <text evidence="1">The sequence shown here is derived from an EMBL/GenBank/DDBJ whole genome shotgun (WGS) entry which is preliminary data.</text>
</comment>
<evidence type="ECO:0000313" key="2">
    <source>
        <dbReference type="Proteomes" id="UP001056120"/>
    </source>
</evidence>
<dbReference type="Proteomes" id="UP001056120">
    <property type="component" value="Linkage Group LG01"/>
</dbReference>
<proteinExistence type="predicted"/>
<accession>A0ACB9KCJ6</accession>
<keyword evidence="2" id="KW-1185">Reference proteome</keyword>
<reference evidence="2" key="1">
    <citation type="journal article" date="2022" name="Mol. Ecol. Resour.">
        <title>The genomes of chicory, endive, great burdock and yacon provide insights into Asteraceae palaeo-polyploidization history and plant inulin production.</title>
        <authorList>
            <person name="Fan W."/>
            <person name="Wang S."/>
            <person name="Wang H."/>
            <person name="Wang A."/>
            <person name="Jiang F."/>
            <person name="Liu H."/>
            <person name="Zhao H."/>
            <person name="Xu D."/>
            <person name="Zhang Y."/>
        </authorList>
    </citation>
    <scope>NUCLEOTIDE SEQUENCE [LARGE SCALE GENOMIC DNA]</scope>
    <source>
        <strain evidence="2">cv. Yunnan</strain>
    </source>
</reference>
<gene>
    <name evidence="1" type="ORF">L1987_04130</name>
</gene>
<name>A0ACB9KCJ6_9ASTR</name>
<dbReference type="EMBL" id="CM042018">
    <property type="protein sequence ID" value="KAI3829998.1"/>
    <property type="molecule type" value="Genomic_DNA"/>
</dbReference>
<evidence type="ECO:0000313" key="1">
    <source>
        <dbReference type="EMBL" id="KAI3829998.1"/>
    </source>
</evidence>
<organism evidence="1 2">
    <name type="scientific">Smallanthus sonchifolius</name>
    <dbReference type="NCBI Taxonomy" id="185202"/>
    <lineage>
        <taxon>Eukaryota</taxon>
        <taxon>Viridiplantae</taxon>
        <taxon>Streptophyta</taxon>
        <taxon>Embryophyta</taxon>
        <taxon>Tracheophyta</taxon>
        <taxon>Spermatophyta</taxon>
        <taxon>Magnoliopsida</taxon>
        <taxon>eudicotyledons</taxon>
        <taxon>Gunneridae</taxon>
        <taxon>Pentapetalae</taxon>
        <taxon>asterids</taxon>
        <taxon>campanulids</taxon>
        <taxon>Asterales</taxon>
        <taxon>Asteraceae</taxon>
        <taxon>Asteroideae</taxon>
        <taxon>Heliantheae alliance</taxon>
        <taxon>Millerieae</taxon>
        <taxon>Smallanthus</taxon>
    </lineage>
</organism>
<reference evidence="1 2" key="2">
    <citation type="journal article" date="2022" name="Mol. Ecol. Resour.">
        <title>The genomes of chicory, endive, great burdock and yacon provide insights into Asteraceae paleo-polyploidization history and plant inulin production.</title>
        <authorList>
            <person name="Fan W."/>
            <person name="Wang S."/>
            <person name="Wang H."/>
            <person name="Wang A."/>
            <person name="Jiang F."/>
            <person name="Liu H."/>
            <person name="Zhao H."/>
            <person name="Xu D."/>
            <person name="Zhang Y."/>
        </authorList>
    </citation>
    <scope>NUCLEOTIDE SEQUENCE [LARGE SCALE GENOMIC DNA]</scope>
    <source>
        <strain evidence="2">cv. Yunnan</strain>
        <tissue evidence="1">Leaves</tissue>
    </source>
</reference>
<protein>
    <submittedName>
        <fullName evidence="1">Uncharacterized protein</fullName>
    </submittedName>
</protein>